<keyword evidence="1" id="KW-1133">Transmembrane helix</keyword>
<dbReference type="AlphaFoldDB" id="A0A9D3N584"/>
<name>A0A9D3N584_9TELE</name>
<reference evidence="2 3" key="1">
    <citation type="submission" date="2021-06" db="EMBL/GenBank/DDBJ databases">
        <title>Chromosome-level genome assembly of the red-tail catfish (Hemibagrus wyckioides).</title>
        <authorList>
            <person name="Shao F."/>
        </authorList>
    </citation>
    <scope>NUCLEOTIDE SEQUENCE [LARGE SCALE GENOMIC DNA]</scope>
    <source>
        <strain evidence="2">EC202008001</strain>
        <tissue evidence="2">Blood</tissue>
    </source>
</reference>
<protein>
    <submittedName>
        <fullName evidence="2">Uncharacterized protein</fullName>
    </submittedName>
</protein>
<evidence type="ECO:0000313" key="3">
    <source>
        <dbReference type="Proteomes" id="UP000824219"/>
    </source>
</evidence>
<keyword evidence="1" id="KW-0812">Transmembrane</keyword>
<organism evidence="2 3">
    <name type="scientific">Hemibagrus wyckioides</name>
    <dbReference type="NCBI Taxonomy" id="337641"/>
    <lineage>
        <taxon>Eukaryota</taxon>
        <taxon>Metazoa</taxon>
        <taxon>Chordata</taxon>
        <taxon>Craniata</taxon>
        <taxon>Vertebrata</taxon>
        <taxon>Euteleostomi</taxon>
        <taxon>Actinopterygii</taxon>
        <taxon>Neopterygii</taxon>
        <taxon>Teleostei</taxon>
        <taxon>Ostariophysi</taxon>
        <taxon>Siluriformes</taxon>
        <taxon>Bagridae</taxon>
        <taxon>Hemibagrus</taxon>
    </lineage>
</organism>
<evidence type="ECO:0000256" key="1">
    <source>
        <dbReference type="SAM" id="Phobius"/>
    </source>
</evidence>
<dbReference type="EMBL" id="JAHKSW010000025">
    <property type="protein sequence ID" value="KAG7316598.1"/>
    <property type="molecule type" value="Genomic_DNA"/>
</dbReference>
<sequence>MMDHLYQTPPENKTWPNQRICLEDRLEDHLNRDQERSRIAIPNFGGSGARCFRNRYGRCCTLLLVFSLIMLLVKENSCFMQVR</sequence>
<comment type="caution">
    <text evidence="2">The sequence shown here is derived from an EMBL/GenBank/DDBJ whole genome shotgun (WGS) entry which is preliminary data.</text>
</comment>
<accession>A0A9D3N584</accession>
<proteinExistence type="predicted"/>
<evidence type="ECO:0000313" key="2">
    <source>
        <dbReference type="EMBL" id="KAG7316598.1"/>
    </source>
</evidence>
<dbReference type="Proteomes" id="UP000824219">
    <property type="component" value="Linkage Group LG25"/>
</dbReference>
<keyword evidence="3" id="KW-1185">Reference proteome</keyword>
<gene>
    <name evidence="2" type="ORF">KOW79_020139</name>
</gene>
<feature type="transmembrane region" description="Helical" evidence="1">
    <location>
        <begin position="55"/>
        <end position="73"/>
    </location>
</feature>
<keyword evidence="1" id="KW-0472">Membrane</keyword>